<organism evidence="1 2">
    <name type="scientific">Azotobacter bryophylli</name>
    <dbReference type="NCBI Taxonomy" id="1986537"/>
    <lineage>
        <taxon>Bacteria</taxon>
        <taxon>Pseudomonadati</taxon>
        <taxon>Pseudomonadota</taxon>
        <taxon>Gammaproteobacteria</taxon>
        <taxon>Pseudomonadales</taxon>
        <taxon>Pseudomonadaceae</taxon>
        <taxon>Azotobacter</taxon>
    </lineage>
</organism>
<evidence type="ECO:0008006" key="3">
    <source>
        <dbReference type="Google" id="ProtNLM"/>
    </source>
</evidence>
<comment type="caution">
    <text evidence="1">The sequence shown here is derived from an EMBL/GenBank/DDBJ whole genome shotgun (WGS) entry which is preliminary data.</text>
</comment>
<dbReference type="RefSeq" id="WP_377815006.1">
    <property type="nucleotide sequence ID" value="NZ_JBHRSJ010000029.1"/>
</dbReference>
<sequence length="133" mass="15089">MKKIEVIFDAVRSLGLNPVIDTDGDIEFKNNFGTFYIYYDEEDGFFSLVFPSFYETDSLAKKNEALLACNEVNEKIKVVKLYIYKDDVFASAEAFYPGDQGVKNLIDKYLKATYAALKLFSENISAFGNAPEK</sequence>
<protein>
    <recommendedName>
        <fullName evidence="3">YbjN domain-containing protein</fullName>
    </recommendedName>
</protein>
<evidence type="ECO:0000313" key="2">
    <source>
        <dbReference type="Proteomes" id="UP001595457"/>
    </source>
</evidence>
<dbReference type="EMBL" id="JBHRSJ010000029">
    <property type="protein sequence ID" value="MFC2973321.1"/>
    <property type="molecule type" value="Genomic_DNA"/>
</dbReference>
<reference evidence="2" key="1">
    <citation type="journal article" date="2019" name="Int. J. Syst. Evol. Microbiol.">
        <title>The Global Catalogue of Microorganisms (GCM) 10K type strain sequencing project: providing services to taxonomists for standard genome sequencing and annotation.</title>
        <authorList>
            <consortium name="The Broad Institute Genomics Platform"/>
            <consortium name="The Broad Institute Genome Sequencing Center for Infectious Disease"/>
            <person name="Wu L."/>
            <person name="Ma J."/>
        </authorList>
    </citation>
    <scope>NUCLEOTIDE SEQUENCE [LARGE SCALE GENOMIC DNA]</scope>
    <source>
        <strain evidence="2">KCTC 62195</strain>
    </source>
</reference>
<gene>
    <name evidence="1" type="ORF">ACFOJE_14015</name>
</gene>
<proteinExistence type="predicted"/>
<evidence type="ECO:0000313" key="1">
    <source>
        <dbReference type="EMBL" id="MFC2973321.1"/>
    </source>
</evidence>
<accession>A0ABV7AVR5</accession>
<name>A0ABV7AVR5_9GAMM</name>
<keyword evidence="2" id="KW-1185">Reference proteome</keyword>
<dbReference type="Proteomes" id="UP001595457">
    <property type="component" value="Unassembled WGS sequence"/>
</dbReference>